<dbReference type="PANTHER" id="PTHR34700:SF4">
    <property type="entry name" value="PHAGE-LIKE ELEMENT PBSX PROTEIN XKDP"/>
    <property type="match status" value="1"/>
</dbReference>
<feature type="region of interest" description="Disordered" evidence="4">
    <location>
        <begin position="1"/>
        <end position="42"/>
    </location>
</feature>
<proteinExistence type="predicted"/>
<sequence length="99" mass="10663">MSNKPVDFSNFKGDGSAKTDFSNVRSGGGEKTDFSNVKSGGSSTATKIYEVVSGDSLSKIAKREYGDANAWRAIFEANTDIIKDPDKIFPGQKLKIPPK</sequence>
<dbReference type="InterPro" id="IPR018392">
    <property type="entry name" value="LysM"/>
</dbReference>
<evidence type="ECO:0000256" key="3">
    <source>
        <dbReference type="ARBA" id="ARBA00072219"/>
    </source>
</evidence>
<dbReference type="InParanoid" id="A0A6M4H7P2"/>
<evidence type="ECO:0000256" key="1">
    <source>
        <dbReference type="ARBA" id="ARBA00004496"/>
    </source>
</evidence>
<dbReference type="PANTHER" id="PTHR34700">
    <property type="entry name" value="POTASSIUM BINDING PROTEIN KBP"/>
    <property type="match status" value="1"/>
</dbReference>
<protein>
    <recommendedName>
        <fullName evidence="3">Potassium binding protein Kbp</fullName>
    </recommendedName>
</protein>
<dbReference type="SMART" id="SM00257">
    <property type="entry name" value="LysM"/>
    <property type="match status" value="1"/>
</dbReference>
<dbReference type="PROSITE" id="PS51782">
    <property type="entry name" value="LYSM"/>
    <property type="match status" value="1"/>
</dbReference>
<keyword evidence="2" id="KW-0963">Cytoplasm</keyword>
<dbReference type="InterPro" id="IPR052196">
    <property type="entry name" value="Bact_Kbp"/>
</dbReference>
<evidence type="ECO:0000256" key="4">
    <source>
        <dbReference type="SAM" id="MobiDB-lite"/>
    </source>
</evidence>
<dbReference type="RefSeq" id="WP_171161152.1">
    <property type="nucleotide sequence ID" value="NZ_CP053073.1"/>
</dbReference>
<dbReference type="SUPFAM" id="SSF54106">
    <property type="entry name" value="LysM domain"/>
    <property type="match status" value="1"/>
</dbReference>
<dbReference type="KEGG" id="upl:DSM104440_01190"/>
<accession>A0A6M4H7P2</accession>
<dbReference type="Pfam" id="PF01476">
    <property type="entry name" value="LysM"/>
    <property type="match status" value="1"/>
</dbReference>
<dbReference type="InterPro" id="IPR036779">
    <property type="entry name" value="LysM_dom_sf"/>
</dbReference>
<comment type="subcellular location">
    <subcellularLocation>
        <location evidence="1">Cytoplasm</location>
    </subcellularLocation>
</comment>
<dbReference type="FunFam" id="3.10.350.10:FF:000001">
    <property type="entry name" value="Peptidoglycan-binding protein LysM"/>
    <property type="match status" value="1"/>
</dbReference>
<dbReference type="Proteomes" id="UP000503096">
    <property type="component" value="Chromosome"/>
</dbReference>
<name>A0A6M4H7P2_9PROT</name>
<dbReference type="Gene3D" id="3.10.350.10">
    <property type="entry name" value="LysM domain"/>
    <property type="match status" value="1"/>
</dbReference>
<feature type="domain" description="LysM" evidence="5">
    <location>
        <begin position="47"/>
        <end position="96"/>
    </location>
</feature>
<dbReference type="AlphaFoldDB" id="A0A6M4H7P2"/>
<keyword evidence="7" id="KW-1185">Reference proteome</keyword>
<dbReference type="EMBL" id="CP053073">
    <property type="protein sequence ID" value="QJR14394.1"/>
    <property type="molecule type" value="Genomic_DNA"/>
</dbReference>
<reference evidence="6 7" key="1">
    <citation type="submission" date="2020-04" db="EMBL/GenBank/DDBJ databases">
        <title>Usitatibacter rugosus gen. nov., sp. nov. and Usitatibacter palustris sp. nov., novel members of Usitatibacteraceae fam. nov. within the order Nitrosomonadales isolated from soil.</title>
        <authorList>
            <person name="Huber K.J."/>
            <person name="Neumann-Schaal M."/>
            <person name="Geppert A."/>
            <person name="Luckner M."/>
            <person name="Wanner G."/>
            <person name="Overmann J."/>
        </authorList>
    </citation>
    <scope>NUCLEOTIDE SEQUENCE [LARGE SCALE GENOMIC DNA]</scope>
    <source>
        <strain evidence="6 7">Swamp67</strain>
    </source>
</reference>
<evidence type="ECO:0000313" key="6">
    <source>
        <dbReference type="EMBL" id="QJR14394.1"/>
    </source>
</evidence>
<evidence type="ECO:0000256" key="2">
    <source>
        <dbReference type="ARBA" id="ARBA00022490"/>
    </source>
</evidence>
<evidence type="ECO:0000259" key="5">
    <source>
        <dbReference type="PROSITE" id="PS51782"/>
    </source>
</evidence>
<dbReference type="CDD" id="cd00118">
    <property type="entry name" value="LysM"/>
    <property type="match status" value="1"/>
</dbReference>
<gene>
    <name evidence="6" type="ORF">DSM104440_01190</name>
</gene>
<evidence type="ECO:0000313" key="7">
    <source>
        <dbReference type="Proteomes" id="UP000503096"/>
    </source>
</evidence>
<dbReference type="GO" id="GO:0005737">
    <property type="term" value="C:cytoplasm"/>
    <property type="evidence" value="ECO:0007669"/>
    <property type="project" value="UniProtKB-SubCell"/>
</dbReference>
<organism evidence="6 7">
    <name type="scientific">Usitatibacter palustris</name>
    <dbReference type="NCBI Taxonomy" id="2732487"/>
    <lineage>
        <taxon>Bacteria</taxon>
        <taxon>Pseudomonadati</taxon>
        <taxon>Pseudomonadota</taxon>
        <taxon>Betaproteobacteria</taxon>
        <taxon>Nitrosomonadales</taxon>
        <taxon>Usitatibacteraceae</taxon>
        <taxon>Usitatibacter</taxon>
    </lineage>
</organism>